<keyword evidence="1" id="KW-0732">Signal</keyword>
<reference evidence="2" key="1">
    <citation type="submission" date="2020-10" db="EMBL/GenBank/DDBJ databases">
        <authorList>
            <person name="Han B."/>
            <person name="Lu T."/>
            <person name="Zhao Q."/>
            <person name="Huang X."/>
            <person name="Zhao Y."/>
        </authorList>
    </citation>
    <scope>NUCLEOTIDE SEQUENCE</scope>
</reference>
<dbReference type="GO" id="GO:0017148">
    <property type="term" value="P:negative regulation of translation"/>
    <property type="evidence" value="ECO:0007669"/>
    <property type="project" value="InterPro"/>
</dbReference>
<proteinExistence type="predicted"/>
<accession>A0A811RDK7</accession>
<dbReference type="AlphaFoldDB" id="A0A811RDK7"/>
<evidence type="ECO:0000313" key="2">
    <source>
        <dbReference type="EMBL" id="CAD6268074.1"/>
    </source>
</evidence>
<evidence type="ECO:0008006" key="4">
    <source>
        <dbReference type="Google" id="ProtNLM"/>
    </source>
</evidence>
<keyword evidence="3" id="KW-1185">Reference proteome</keyword>
<sequence>MEGGRRSSTALLLLALMLAASSTNAAAAAQRRHPPADGSYKLITILTSHGDKVKLAVSADDSSIAGFANGKNDWFAIQGSDDLLEPFRNRYGGGGGDIPGHGLVNLLGALLKKNATS</sequence>
<dbReference type="SUPFAM" id="SSF56371">
    <property type="entry name" value="Ribosome inactivating proteins (RIP)"/>
    <property type="match status" value="1"/>
</dbReference>
<dbReference type="Proteomes" id="UP000604825">
    <property type="component" value="Unassembled WGS sequence"/>
</dbReference>
<evidence type="ECO:0000256" key="1">
    <source>
        <dbReference type="SAM" id="SignalP"/>
    </source>
</evidence>
<dbReference type="EMBL" id="CAJGYO010000014">
    <property type="protein sequence ID" value="CAD6268074.1"/>
    <property type="molecule type" value="Genomic_DNA"/>
</dbReference>
<dbReference type="InterPro" id="IPR036041">
    <property type="entry name" value="Ribosome-inact_prot_sf"/>
</dbReference>
<name>A0A811RDK7_9POAL</name>
<feature type="signal peptide" evidence="1">
    <location>
        <begin position="1"/>
        <end position="25"/>
    </location>
</feature>
<gene>
    <name evidence="2" type="ORF">NCGR_LOCUS51379</name>
</gene>
<organism evidence="2 3">
    <name type="scientific">Miscanthus lutarioriparius</name>
    <dbReference type="NCBI Taxonomy" id="422564"/>
    <lineage>
        <taxon>Eukaryota</taxon>
        <taxon>Viridiplantae</taxon>
        <taxon>Streptophyta</taxon>
        <taxon>Embryophyta</taxon>
        <taxon>Tracheophyta</taxon>
        <taxon>Spermatophyta</taxon>
        <taxon>Magnoliopsida</taxon>
        <taxon>Liliopsida</taxon>
        <taxon>Poales</taxon>
        <taxon>Poaceae</taxon>
        <taxon>PACMAD clade</taxon>
        <taxon>Panicoideae</taxon>
        <taxon>Andropogonodae</taxon>
        <taxon>Andropogoneae</taxon>
        <taxon>Saccharinae</taxon>
        <taxon>Miscanthus</taxon>
    </lineage>
</organism>
<dbReference type="GO" id="GO:0030598">
    <property type="term" value="F:rRNA N-glycosylase activity"/>
    <property type="evidence" value="ECO:0007669"/>
    <property type="project" value="InterPro"/>
</dbReference>
<comment type="caution">
    <text evidence="2">The sequence shown here is derived from an EMBL/GenBank/DDBJ whole genome shotgun (WGS) entry which is preliminary data.</text>
</comment>
<feature type="chain" id="PRO_5032903353" description="rRNA N-glycosidase" evidence="1">
    <location>
        <begin position="26"/>
        <end position="117"/>
    </location>
</feature>
<protein>
    <recommendedName>
        <fullName evidence="4">rRNA N-glycosidase</fullName>
    </recommendedName>
</protein>
<evidence type="ECO:0000313" key="3">
    <source>
        <dbReference type="Proteomes" id="UP000604825"/>
    </source>
</evidence>